<reference evidence="1 2" key="1">
    <citation type="submission" date="2016-07" db="EMBL/GenBank/DDBJ databases">
        <title>Draft genome of the white-rot fungus Obba rivulosa 3A-2.</title>
        <authorList>
            <consortium name="DOE Joint Genome Institute"/>
            <person name="Miettinen O."/>
            <person name="Riley R."/>
            <person name="Acob R."/>
            <person name="Barry K."/>
            <person name="Cullen D."/>
            <person name="De Vries R."/>
            <person name="Hainaut M."/>
            <person name="Hatakka A."/>
            <person name="Henrissat B."/>
            <person name="Hilden K."/>
            <person name="Kuo R."/>
            <person name="Labutti K."/>
            <person name="Lipzen A."/>
            <person name="Makela M.R."/>
            <person name="Sandor L."/>
            <person name="Spatafora J.W."/>
            <person name="Grigoriev I.V."/>
            <person name="Hibbett D.S."/>
        </authorList>
    </citation>
    <scope>NUCLEOTIDE SEQUENCE [LARGE SCALE GENOMIC DNA]</scope>
    <source>
        <strain evidence="1 2">3A-2</strain>
    </source>
</reference>
<evidence type="ECO:0000313" key="1">
    <source>
        <dbReference type="EMBL" id="OCH87484.1"/>
    </source>
</evidence>
<gene>
    <name evidence="1" type="ORF">OBBRIDRAFT_806007</name>
</gene>
<dbReference type="OrthoDB" id="2423701at2759"/>
<protein>
    <submittedName>
        <fullName evidence="1">Uncharacterized protein</fullName>
    </submittedName>
</protein>
<dbReference type="EMBL" id="KV722483">
    <property type="protein sequence ID" value="OCH87484.1"/>
    <property type="molecule type" value="Genomic_DNA"/>
</dbReference>
<organism evidence="1 2">
    <name type="scientific">Obba rivulosa</name>
    <dbReference type="NCBI Taxonomy" id="1052685"/>
    <lineage>
        <taxon>Eukaryota</taxon>
        <taxon>Fungi</taxon>
        <taxon>Dikarya</taxon>
        <taxon>Basidiomycota</taxon>
        <taxon>Agaricomycotina</taxon>
        <taxon>Agaricomycetes</taxon>
        <taxon>Polyporales</taxon>
        <taxon>Gelatoporiaceae</taxon>
        <taxon>Obba</taxon>
    </lineage>
</organism>
<name>A0A8E2AQF3_9APHY</name>
<proteinExistence type="predicted"/>
<evidence type="ECO:0000313" key="2">
    <source>
        <dbReference type="Proteomes" id="UP000250043"/>
    </source>
</evidence>
<keyword evidence="2" id="KW-1185">Reference proteome</keyword>
<accession>A0A8E2AQF3</accession>
<sequence length="596" mass="67638">MEFDPDRLTAKMDLTVRLATRLAKALAQVYWQNAEQIGKLEESAIQQSLGNKNGSAHEELMRVWHEWRRYAQVFSDQEKLLKEASSRLLSIPIFILPPDPLLEYFTIGGNSVIDLFEGFGPLDDHLSRSIASLPIAYPCSHSSSEELEMRCLRFALLGMDIVITCAFDSTVFSVFKMLFKDYVRSSQWTTLHTRKPTAHILMVHKHSEHNGLMDNLEFVETLNKKYRELEEEYEGLTEEGLAQDPYLTTCTLLRESLSLSPCRYGRPSKCTLVYPPLHFDGLAVIETLAAFNHTHGLKKPSAATDLYAFDVLNAFFNAVVEALKVLNSQVMIEFLCGGLPEELSKLRAGAVPNRPRPFPIKFTRMWLSNIPLQQEKDARLASSCPLNTSAWRFAERETLEGPKRLEKHAKSNYYCLLLPEDIPWYLGCNVMHSQAVMDILVLAPLQLPRPLEELATRNELTIWLTRVLLNMLTPASSQAPIRNIRQPQNLVAFVGLLLHLHRVGYPGHWLSKFLKAARPGASRRISRPIGRVSMHKVRLSPWLLDIEAIIATVYDGLPFPVFVPPEFTTDISDIGAYEADFTPEHVRCGKPPFMID</sequence>
<dbReference type="AlphaFoldDB" id="A0A8E2AQF3"/>
<dbReference type="Proteomes" id="UP000250043">
    <property type="component" value="Unassembled WGS sequence"/>
</dbReference>